<gene>
    <name evidence="2" type="ORF">GA0061071_103130</name>
</gene>
<evidence type="ECO:0000313" key="3">
    <source>
        <dbReference type="Proteomes" id="UP000198975"/>
    </source>
</evidence>
<keyword evidence="1" id="KW-0732">Signal</keyword>
<dbReference type="RefSeq" id="WP_088236745.1">
    <property type="nucleotide sequence ID" value="NZ_FMAY01000003.1"/>
</dbReference>
<feature type="chain" id="PRO_5008688790" description="DUF3142 domain-containing protein" evidence="1">
    <location>
        <begin position="25"/>
        <end position="246"/>
    </location>
</feature>
<dbReference type="Proteomes" id="UP000198975">
    <property type="component" value="Unassembled WGS sequence"/>
</dbReference>
<reference evidence="3" key="1">
    <citation type="submission" date="2016-08" db="EMBL/GenBank/DDBJ databases">
        <authorList>
            <person name="Varghese N."/>
            <person name="Submissions Spin"/>
        </authorList>
    </citation>
    <scope>NUCLEOTIDE SEQUENCE [LARGE SCALE GENOMIC DNA]</scope>
    <source>
        <strain evidence="3">REICA_082</strain>
    </source>
</reference>
<protein>
    <recommendedName>
        <fullName evidence="4">DUF3142 domain-containing protein</fullName>
    </recommendedName>
</protein>
<evidence type="ECO:0000256" key="1">
    <source>
        <dbReference type="SAM" id="SignalP"/>
    </source>
</evidence>
<dbReference type="InterPro" id="IPR021488">
    <property type="entry name" value="DUF3142"/>
</dbReference>
<keyword evidence="3" id="KW-1185">Reference proteome</keyword>
<accession>A0A1C4AKJ4</accession>
<dbReference type="AlphaFoldDB" id="A0A1C4AKJ4"/>
<evidence type="ECO:0000313" key="2">
    <source>
        <dbReference type="EMBL" id="SCB95073.1"/>
    </source>
</evidence>
<proteinExistence type="predicted"/>
<dbReference type="OrthoDB" id="6987031at2"/>
<organism evidence="2 3">
    <name type="scientific">Kosakonia oryzendophytica</name>
    <dbReference type="NCBI Taxonomy" id="1005665"/>
    <lineage>
        <taxon>Bacteria</taxon>
        <taxon>Pseudomonadati</taxon>
        <taxon>Pseudomonadota</taxon>
        <taxon>Gammaproteobacteria</taxon>
        <taxon>Enterobacterales</taxon>
        <taxon>Enterobacteriaceae</taxon>
        <taxon>Kosakonia</taxon>
    </lineage>
</organism>
<sequence>MGQRSQILLVIALFAVLVTPSAFAAEGSQAFWLWSGVRPTVALRNADTVYLHQGDVVVLAGNAVFERKGLPINRMTFPRIWLTVRFTTLDVPDALLLRLTRLLARWHDAGNAVVGLQIDFDAATHQLEDYAQFLRRVRKSLPSQYALGVTGLLDWAKTGNVQTLNALPVDELVVQSYQGRSTVDNYTAYLPALSGLRLPFKLGVVQNGQWNRDEERRIAASSWYRGTVVFMLNPSRGDGSSPKGYQ</sequence>
<dbReference type="Pfam" id="PF11340">
    <property type="entry name" value="DUF3142"/>
    <property type="match status" value="1"/>
</dbReference>
<evidence type="ECO:0008006" key="4">
    <source>
        <dbReference type="Google" id="ProtNLM"/>
    </source>
</evidence>
<dbReference type="EMBL" id="FMAY01000003">
    <property type="protein sequence ID" value="SCB95073.1"/>
    <property type="molecule type" value="Genomic_DNA"/>
</dbReference>
<name>A0A1C4AKJ4_9ENTR</name>
<feature type="signal peptide" evidence="1">
    <location>
        <begin position="1"/>
        <end position="24"/>
    </location>
</feature>